<feature type="region of interest" description="Disordered" evidence="1">
    <location>
        <begin position="1"/>
        <end position="25"/>
    </location>
</feature>
<name>A0A0G1KE51_9BACT</name>
<organism evidence="2 3">
    <name type="scientific">Candidatus Azambacteria bacterium GW2011_GWA1_44_9</name>
    <dbReference type="NCBI Taxonomy" id="1618610"/>
    <lineage>
        <taxon>Bacteria</taxon>
        <taxon>Candidatus Azamiibacteriota</taxon>
    </lineage>
</organism>
<accession>A0A0G1KE51</accession>
<dbReference type="EMBL" id="LCJQ01000005">
    <property type="protein sequence ID" value="KKT81840.1"/>
    <property type="molecule type" value="Genomic_DNA"/>
</dbReference>
<dbReference type="Proteomes" id="UP000034595">
    <property type="component" value="Unassembled WGS sequence"/>
</dbReference>
<comment type="caution">
    <text evidence="2">The sequence shown here is derived from an EMBL/GenBank/DDBJ whole genome shotgun (WGS) entry which is preliminary data.</text>
</comment>
<gene>
    <name evidence="2" type="ORF">UW78_C0005G0059</name>
</gene>
<evidence type="ECO:0000256" key="1">
    <source>
        <dbReference type="SAM" id="MobiDB-lite"/>
    </source>
</evidence>
<feature type="non-terminal residue" evidence="2">
    <location>
        <position position="25"/>
    </location>
</feature>
<evidence type="ECO:0000313" key="3">
    <source>
        <dbReference type="Proteomes" id="UP000034595"/>
    </source>
</evidence>
<dbReference type="AlphaFoldDB" id="A0A0G1KE51"/>
<evidence type="ECO:0000313" key="2">
    <source>
        <dbReference type="EMBL" id="KKT81840.1"/>
    </source>
</evidence>
<reference evidence="2 3" key="1">
    <citation type="journal article" date="2015" name="Nature">
        <title>rRNA introns, odd ribosomes, and small enigmatic genomes across a large radiation of phyla.</title>
        <authorList>
            <person name="Brown C.T."/>
            <person name="Hug L.A."/>
            <person name="Thomas B.C."/>
            <person name="Sharon I."/>
            <person name="Castelle C.J."/>
            <person name="Singh A."/>
            <person name="Wilkins M.J."/>
            <person name="Williams K.H."/>
            <person name="Banfield J.F."/>
        </authorList>
    </citation>
    <scope>NUCLEOTIDE SEQUENCE [LARGE SCALE GENOMIC DNA]</scope>
</reference>
<sequence length="25" mass="2698">MQRTVLIPEKGGNGSAVARENIEEV</sequence>
<proteinExistence type="predicted"/>
<protein>
    <submittedName>
        <fullName evidence="2">Uncharacterized protein</fullName>
    </submittedName>
</protein>